<comment type="caution">
    <text evidence="3">The sequence shown here is derived from an EMBL/GenBank/DDBJ whole genome shotgun (WGS) entry which is preliminary data.</text>
</comment>
<reference evidence="3 4" key="1">
    <citation type="submission" date="2017-10" db="EMBL/GenBank/DDBJ databases">
        <title>The draft genome sequence of Williamsia sp. BULT 1.1 isolated from the semi-arid grassland soils from South Africa.</title>
        <authorList>
            <person name="Kabwe M.H."/>
            <person name="Govender N."/>
            <person name="Mutseka Lunga P."/>
            <person name="Vikram S."/>
            <person name="Makhalanyane T.P."/>
        </authorList>
    </citation>
    <scope>NUCLEOTIDE SEQUENCE [LARGE SCALE GENOMIC DNA]</scope>
    <source>
        <strain evidence="3 4">BULT 1.1</strain>
    </source>
</reference>
<dbReference type="Pfam" id="PF01844">
    <property type="entry name" value="HNH"/>
    <property type="match status" value="1"/>
</dbReference>
<dbReference type="EMBL" id="PEBD01000010">
    <property type="protein sequence ID" value="PHV65142.1"/>
    <property type="molecule type" value="Genomic_DNA"/>
</dbReference>
<accession>A0A2G3PJ48</accession>
<dbReference type="GO" id="GO:0004519">
    <property type="term" value="F:endonuclease activity"/>
    <property type="evidence" value="ECO:0007669"/>
    <property type="project" value="UniProtKB-KW"/>
</dbReference>
<dbReference type="GO" id="GO:0003676">
    <property type="term" value="F:nucleic acid binding"/>
    <property type="evidence" value="ECO:0007669"/>
    <property type="project" value="InterPro"/>
</dbReference>
<organism evidence="3 4">
    <name type="scientific">Williamsia marianensis</name>
    <dbReference type="NCBI Taxonomy" id="85044"/>
    <lineage>
        <taxon>Bacteria</taxon>
        <taxon>Bacillati</taxon>
        <taxon>Actinomycetota</taxon>
        <taxon>Actinomycetes</taxon>
        <taxon>Mycobacteriales</taxon>
        <taxon>Nocardiaceae</taxon>
        <taxon>Williamsia</taxon>
    </lineage>
</organism>
<dbReference type="InterPro" id="IPR002711">
    <property type="entry name" value="HNH"/>
</dbReference>
<evidence type="ECO:0000313" key="3">
    <source>
        <dbReference type="EMBL" id="PHV65142.1"/>
    </source>
</evidence>
<name>A0A2G3PJ48_WILMA</name>
<evidence type="ECO:0000259" key="2">
    <source>
        <dbReference type="SMART" id="SM00507"/>
    </source>
</evidence>
<dbReference type="CDD" id="cd00085">
    <property type="entry name" value="HNHc"/>
    <property type="match status" value="1"/>
</dbReference>
<dbReference type="GO" id="GO:0008270">
    <property type="term" value="F:zinc ion binding"/>
    <property type="evidence" value="ECO:0007669"/>
    <property type="project" value="InterPro"/>
</dbReference>
<keyword evidence="3" id="KW-0255">Endonuclease</keyword>
<dbReference type="SMART" id="SM00507">
    <property type="entry name" value="HNHc"/>
    <property type="match status" value="1"/>
</dbReference>
<keyword evidence="3" id="KW-0540">Nuclease</keyword>
<sequence>MDIGGIRTALAVVAQGSPPEADDELAGQVVALIKIRHLVDHVLSVWVGALDRRGVAKRSGESSTASLLMAGGLAPGCAHRMVRVGRALVSLPRVADHAADGDFSGEQVDAIVRGIAHVERAVAQLPGPAREACVNRLLGQAWSGATPAEIGKRARGDAFALAVDSGGVPVAENTELNTLSLGQSPDGRMRGRFDVDAILGEKLLTGLDPLTRPIPDENGTPDHRSTAQRMAEGLERLIDAYLQAEDRPTVGGVRPHLTMTVDARELAGEGAAPPDPAAPADEYTRFLDDKGFRSAFRLQWMGPISGRAAQMLACDATLTSMILNGERVPLDVGREHRTVTPAIRKALLARDCGCAFPGCGRPAGWTDAHHIKHWSAGGSTSLSNTVLLCRHHHRMIHHHGWSVAIGNDGHPWFTPPISVDREQNPIPAQHRTTNTPAAA</sequence>
<dbReference type="Gene3D" id="1.10.30.50">
    <property type="match status" value="1"/>
</dbReference>
<proteinExistence type="inferred from homology"/>
<evidence type="ECO:0000256" key="1">
    <source>
        <dbReference type="ARBA" id="ARBA00023450"/>
    </source>
</evidence>
<dbReference type="InterPro" id="IPR003615">
    <property type="entry name" value="HNH_nuc"/>
</dbReference>
<dbReference type="AlphaFoldDB" id="A0A2G3PJ48"/>
<dbReference type="Proteomes" id="UP000225108">
    <property type="component" value="Unassembled WGS sequence"/>
</dbReference>
<dbReference type="Pfam" id="PF02720">
    <property type="entry name" value="DUF222"/>
    <property type="match status" value="1"/>
</dbReference>
<gene>
    <name evidence="3" type="ORF">CSW57_15015</name>
</gene>
<dbReference type="RefSeq" id="WP_099383568.1">
    <property type="nucleotide sequence ID" value="NZ_PEBD01000010.1"/>
</dbReference>
<dbReference type="InterPro" id="IPR003870">
    <property type="entry name" value="DUF222"/>
</dbReference>
<feature type="domain" description="HNH nuclease" evidence="2">
    <location>
        <begin position="342"/>
        <end position="394"/>
    </location>
</feature>
<comment type="similarity">
    <text evidence="1">Belongs to the Rv1128c/1148c/1588c/1702c/1945/3466 family.</text>
</comment>
<protein>
    <submittedName>
        <fullName evidence="3">HNH endonuclease</fullName>
    </submittedName>
</protein>
<evidence type="ECO:0000313" key="4">
    <source>
        <dbReference type="Proteomes" id="UP000225108"/>
    </source>
</evidence>
<keyword evidence="3" id="KW-0378">Hydrolase</keyword>